<organism evidence="2 3">
    <name type="scientific">Liparis tanakae</name>
    <name type="common">Tanaka's snailfish</name>
    <dbReference type="NCBI Taxonomy" id="230148"/>
    <lineage>
        <taxon>Eukaryota</taxon>
        <taxon>Metazoa</taxon>
        <taxon>Chordata</taxon>
        <taxon>Craniata</taxon>
        <taxon>Vertebrata</taxon>
        <taxon>Euteleostomi</taxon>
        <taxon>Actinopterygii</taxon>
        <taxon>Neopterygii</taxon>
        <taxon>Teleostei</taxon>
        <taxon>Neoteleostei</taxon>
        <taxon>Acanthomorphata</taxon>
        <taxon>Eupercaria</taxon>
        <taxon>Perciformes</taxon>
        <taxon>Cottioidei</taxon>
        <taxon>Cottales</taxon>
        <taxon>Liparidae</taxon>
        <taxon>Liparis</taxon>
    </lineage>
</organism>
<evidence type="ECO:0000313" key="3">
    <source>
        <dbReference type="Proteomes" id="UP000314294"/>
    </source>
</evidence>
<dbReference type="OrthoDB" id="8400687at2759"/>
<proteinExistence type="predicted"/>
<sequence length="243" mass="26860">MSAACVLTILARTIVWYRRVYRPMCATLERRRGGDEVVRLLPYKREVAGGGGGGGGGVMALYRSVLFVHRDAGDALEREGEVEEGGEGGEGGEVDQGRVLVSLEPTGGIGGAAREEGGERRGREEKVYRKTLYRLSSKEEEVQGWRHVVEECRVSAEDGGRRRREEASGEVSRKRYSVILREEREEAGAGREELDWVVGGWEVRNGGGWKEEGPRSSWGEWLAHYLPSMPWGVTTPPESEAAL</sequence>
<feature type="region of interest" description="Disordered" evidence="1">
    <location>
        <begin position="77"/>
        <end position="98"/>
    </location>
</feature>
<feature type="compositionally biased region" description="Acidic residues" evidence="1">
    <location>
        <begin position="80"/>
        <end position="93"/>
    </location>
</feature>
<comment type="caution">
    <text evidence="2">The sequence shown here is derived from an EMBL/GenBank/DDBJ whole genome shotgun (WGS) entry which is preliminary data.</text>
</comment>
<evidence type="ECO:0000313" key="2">
    <source>
        <dbReference type="EMBL" id="TNN64293.1"/>
    </source>
</evidence>
<reference evidence="2 3" key="1">
    <citation type="submission" date="2019-03" db="EMBL/GenBank/DDBJ databases">
        <title>First draft genome of Liparis tanakae, snailfish: a comprehensive survey of snailfish specific genes.</title>
        <authorList>
            <person name="Kim W."/>
            <person name="Song I."/>
            <person name="Jeong J.-H."/>
            <person name="Kim D."/>
            <person name="Kim S."/>
            <person name="Ryu S."/>
            <person name="Song J.Y."/>
            <person name="Lee S.K."/>
        </authorList>
    </citation>
    <scope>NUCLEOTIDE SEQUENCE [LARGE SCALE GENOMIC DNA]</scope>
    <source>
        <tissue evidence="2">Muscle</tissue>
    </source>
</reference>
<dbReference type="AlphaFoldDB" id="A0A4Z2HH66"/>
<dbReference type="Proteomes" id="UP000314294">
    <property type="component" value="Unassembled WGS sequence"/>
</dbReference>
<dbReference type="EMBL" id="SRLO01000256">
    <property type="protein sequence ID" value="TNN64293.1"/>
    <property type="molecule type" value="Genomic_DNA"/>
</dbReference>
<gene>
    <name evidence="2" type="ORF">EYF80_025544</name>
</gene>
<evidence type="ECO:0000256" key="1">
    <source>
        <dbReference type="SAM" id="MobiDB-lite"/>
    </source>
</evidence>
<keyword evidence="3" id="KW-1185">Reference proteome</keyword>
<name>A0A4Z2HH66_9TELE</name>
<accession>A0A4Z2HH66</accession>
<protein>
    <submittedName>
        <fullName evidence="2">Uncharacterized protein</fullName>
    </submittedName>
</protein>